<reference evidence="2" key="1">
    <citation type="journal article" date="2013" name="J. Plant Res.">
        <title>Effect of fungi and light on seed germination of three Opuntia species from semiarid lands of central Mexico.</title>
        <authorList>
            <person name="Delgado-Sanchez P."/>
            <person name="Jimenez-Bremont J.F."/>
            <person name="Guerrero-Gonzalez Mde L."/>
            <person name="Flores J."/>
        </authorList>
    </citation>
    <scope>NUCLEOTIDE SEQUENCE</scope>
    <source>
        <tissue evidence="2">Cladode</tissue>
    </source>
</reference>
<feature type="region of interest" description="Disordered" evidence="1">
    <location>
        <begin position="216"/>
        <end position="235"/>
    </location>
</feature>
<dbReference type="EMBL" id="GISG01242400">
    <property type="protein sequence ID" value="MBA4669117.1"/>
    <property type="molecule type" value="Transcribed_RNA"/>
</dbReference>
<accession>A0A7C9AJW7</accession>
<evidence type="ECO:0000256" key="1">
    <source>
        <dbReference type="SAM" id="MobiDB-lite"/>
    </source>
</evidence>
<sequence>MRSNSLCKLSNKSRSNPENSLVGALAVPDEDFDLSQLAGEVLSKACKTSSNQSNTFFPDKSRETAALVSICNSASFNEDPRPGLRVESMSSYTTLLPRRRSMTDASVNLELRPDGSPSAHIVGSILTRSCSRNDIEARRAAALAGVESEAGTPARLAKTGLPPLAFLRLPVLLEPSVPEGDPICLLDPQVIPFICCSMLFICLINSLANRLRESSGLRSMQGRTSSTRALSVTNC</sequence>
<dbReference type="EMBL" id="GISG01242399">
    <property type="protein sequence ID" value="MBA4669116.1"/>
    <property type="molecule type" value="Transcribed_RNA"/>
</dbReference>
<reference evidence="2" key="2">
    <citation type="submission" date="2020-07" db="EMBL/GenBank/DDBJ databases">
        <authorList>
            <person name="Vera ALvarez R."/>
            <person name="Arias-Moreno D.M."/>
            <person name="Jimenez-Jacinto V."/>
            <person name="Jimenez-Bremont J.F."/>
            <person name="Swaminathan K."/>
            <person name="Moose S.P."/>
            <person name="Guerrero-Gonzalez M.L."/>
            <person name="Marino-Ramirez L."/>
            <person name="Landsman D."/>
            <person name="Rodriguez-Kessler M."/>
            <person name="Delgado-Sanchez P."/>
        </authorList>
    </citation>
    <scope>NUCLEOTIDE SEQUENCE</scope>
    <source>
        <tissue evidence="2">Cladode</tissue>
    </source>
</reference>
<evidence type="ECO:0000313" key="2">
    <source>
        <dbReference type="EMBL" id="MBA4669116.1"/>
    </source>
</evidence>
<dbReference type="AlphaFoldDB" id="A0A7C9AJW7"/>
<name>A0A7C9AJW7_OPUST</name>
<proteinExistence type="predicted"/>
<protein>
    <submittedName>
        <fullName evidence="2">Uncharacterized protein</fullName>
    </submittedName>
</protein>
<organism evidence="2">
    <name type="scientific">Opuntia streptacantha</name>
    <name type="common">Prickly pear cactus</name>
    <name type="synonym">Opuntia cardona</name>
    <dbReference type="NCBI Taxonomy" id="393608"/>
    <lineage>
        <taxon>Eukaryota</taxon>
        <taxon>Viridiplantae</taxon>
        <taxon>Streptophyta</taxon>
        <taxon>Embryophyta</taxon>
        <taxon>Tracheophyta</taxon>
        <taxon>Spermatophyta</taxon>
        <taxon>Magnoliopsida</taxon>
        <taxon>eudicotyledons</taxon>
        <taxon>Gunneridae</taxon>
        <taxon>Pentapetalae</taxon>
        <taxon>Caryophyllales</taxon>
        <taxon>Cactineae</taxon>
        <taxon>Cactaceae</taxon>
        <taxon>Opuntioideae</taxon>
        <taxon>Opuntia</taxon>
    </lineage>
</organism>